<keyword evidence="1" id="KW-0378">Hydrolase</keyword>
<dbReference type="PANTHER" id="PTHR46832">
    <property type="entry name" value="5'-METHYLTHIOADENOSINE/S-ADENOSYLHOMOCYSTEINE NUCLEOSIDASE"/>
    <property type="match status" value="1"/>
</dbReference>
<dbReference type="GO" id="GO:0008930">
    <property type="term" value="F:methylthioadenosine nucleosidase activity"/>
    <property type="evidence" value="ECO:0007669"/>
    <property type="project" value="TreeGrafter"/>
</dbReference>
<dbReference type="GO" id="GO:0019284">
    <property type="term" value="P:L-methionine salvage from S-adenosylmethionine"/>
    <property type="evidence" value="ECO:0007669"/>
    <property type="project" value="TreeGrafter"/>
</dbReference>
<evidence type="ECO:0000256" key="2">
    <source>
        <dbReference type="NCBIfam" id="TIGR03664"/>
    </source>
</evidence>
<dbReference type="Proteomes" id="UP000000442">
    <property type="component" value="Chromosome"/>
</dbReference>
<dbReference type="Pfam" id="PF01048">
    <property type="entry name" value="PNP_UDP_1"/>
    <property type="match status" value="1"/>
</dbReference>
<dbReference type="GO" id="GO:0008782">
    <property type="term" value="F:adenosylhomocysteine nucleosidase activity"/>
    <property type="evidence" value="ECO:0007669"/>
    <property type="project" value="TreeGrafter"/>
</dbReference>
<evidence type="ECO:0000259" key="3">
    <source>
        <dbReference type="Pfam" id="PF01048"/>
    </source>
</evidence>
<dbReference type="RefSeq" id="WP_015904559.1">
    <property type="nucleotide sequence ID" value="NC_012108.1"/>
</dbReference>
<comment type="function">
    <text evidence="1">Catalyzes the hydrolysis of futalosine (FL) to dehypoxanthine futalosine (DHFL) and hypoxanthine, a step in the biosynthesis of menaquinone (MK, vitamin K2).</text>
</comment>
<feature type="domain" description="Nucleoside phosphorylase" evidence="3">
    <location>
        <begin position="4"/>
        <end position="242"/>
    </location>
</feature>
<dbReference type="InterPro" id="IPR035994">
    <property type="entry name" value="Nucleoside_phosphorylase_sf"/>
</dbReference>
<dbReference type="HAMAP" id="MF_00991">
    <property type="entry name" value="MqnB"/>
    <property type="match status" value="1"/>
</dbReference>
<proteinExistence type="inferred from homology"/>
<protein>
    <recommendedName>
        <fullName evidence="1 2">Futalosine hydrolase</fullName>
        <shortName evidence="1">FL hydrolase</shortName>
        <ecNumber evidence="1 2">3.2.2.26</ecNumber>
    </recommendedName>
    <alternativeName>
        <fullName evidence="1">Futalosine nucleosidase</fullName>
    </alternativeName>
    <alternativeName>
        <fullName evidence="1">Menaquinone biosynthetic enzyme MqnB</fullName>
    </alternativeName>
</protein>
<dbReference type="AlphaFoldDB" id="C0QI60"/>
<dbReference type="eggNOG" id="COG0775">
    <property type="taxonomic scope" value="Bacteria"/>
</dbReference>
<dbReference type="InterPro" id="IPR019963">
    <property type="entry name" value="FL_hydrolase_MqnB"/>
</dbReference>
<dbReference type="GO" id="GO:0009234">
    <property type="term" value="P:menaquinone biosynthetic process"/>
    <property type="evidence" value="ECO:0007669"/>
    <property type="project" value="UniProtKB-UniRule"/>
</dbReference>
<dbReference type="EMBL" id="CP001087">
    <property type="protein sequence ID" value="ACN15796.1"/>
    <property type="molecule type" value="Genomic_DNA"/>
</dbReference>
<dbReference type="GO" id="GO:0005829">
    <property type="term" value="C:cytosol"/>
    <property type="evidence" value="ECO:0007669"/>
    <property type="project" value="TreeGrafter"/>
</dbReference>
<dbReference type="CDD" id="cd17766">
    <property type="entry name" value="futalosine_nucleosidase_MqnB"/>
    <property type="match status" value="1"/>
</dbReference>
<sequence length="252" mass="27158">MNQRIVILVATRMEIAPFLEHCGIIQETFSPVGRAIIELSVAGQQATVVITGPGVVNTAQALTGAMEAFKPTLVIQTGIAGVFDQAGLEPGDVGVADSETYVPTGVENPLSTHRFFPLPFDLVDGQPESRQGKFSVNQELASHGLEILKQGFSKTELTIVKAGFITVSTVTASDTTANRLYATFQPCMESMEGAASAQVATLYNVDFMEIRAGSNRVGNRDKQLWQIDLATQRASRALYLFLKDCTLHPVPV</sequence>
<dbReference type="Gene3D" id="3.40.50.1580">
    <property type="entry name" value="Nucleoside phosphorylase domain"/>
    <property type="match status" value="1"/>
</dbReference>
<keyword evidence="1" id="KW-0474">Menaquinone biosynthesis</keyword>
<dbReference type="UniPathway" id="UPA00079"/>
<dbReference type="InterPro" id="IPR000845">
    <property type="entry name" value="Nucleoside_phosphorylase_d"/>
</dbReference>
<organism evidence="4 5">
    <name type="scientific">Desulforapulum autotrophicum (strain ATCC 43914 / DSM 3382 / VKM B-1955 / HRM2)</name>
    <name type="common">Desulfobacterium autotrophicum</name>
    <dbReference type="NCBI Taxonomy" id="177437"/>
    <lineage>
        <taxon>Bacteria</taxon>
        <taxon>Pseudomonadati</taxon>
        <taxon>Thermodesulfobacteriota</taxon>
        <taxon>Desulfobacteria</taxon>
        <taxon>Desulfobacterales</taxon>
        <taxon>Desulfobacteraceae</taxon>
        <taxon>Desulforapulum</taxon>
    </lineage>
</organism>
<comment type="catalytic activity">
    <reaction evidence="1">
        <text>futalosine + H2O = dehypoxanthine futalosine + hypoxanthine</text>
        <dbReference type="Rhea" id="RHEA:25904"/>
        <dbReference type="ChEBI" id="CHEBI:15377"/>
        <dbReference type="ChEBI" id="CHEBI:17368"/>
        <dbReference type="ChEBI" id="CHEBI:58863"/>
        <dbReference type="ChEBI" id="CHEBI:58864"/>
        <dbReference type="EC" id="3.2.2.26"/>
    </reaction>
</comment>
<comment type="pathway">
    <text evidence="1">Quinol/quinone metabolism; menaquinone biosynthesis.</text>
</comment>
<keyword evidence="5" id="KW-1185">Reference proteome</keyword>
<evidence type="ECO:0000313" key="5">
    <source>
        <dbReference type="Proteomes" id="UP000000442"/>
    </source>
</evidence>
<dbReference type="HOGENOM" id="CLU_031248_3_1_7"/>
<dbReference type="PANTHER" id="PTHR46832:SF2">
    <property type="entry name" value="FUTALOSINE HYDROLASE"/>
    <property type="match status" value="1"/>
</dbReference>
<evidence type="ECO:0000256" key="1">
    <source>
        <dbReference type="HAMAP-Rule" id="MF_00991"/>
    </source>
</evidence>
<dbReference type="STRING" id="177437.HRM2_27040"/>
<evidence type="ECO:0000313" key="4">
    <source>
        <dbReference type="EMBL" id="ACN15796.1"/>
    </source>
</evidence>
<reference evidence="4 5" key="1">
    <citation type="journal article" date="2009" name="Environ. Microbiol.">
        <title>Genome sequence of Desulfobacterium autotrophicum HRM2, a marine sulfate reducer oxidizing organic carbon completely to carbon dioxide.</title>
        <authorList>
            <person name="Strittmatter A.W."/>
            <person name="Liesegang H."/>
            <person name="Rabus R."/>
            <person name="Decker I."/>
            <person name="Amann J."/>
            <person name="Andres S."/>
            <person name="Henne A."/>
            <person name="Fricke W.F."/>
            <person name="Martinez-Arias R."/>
            <person name="Bartels D."/>
            <person name="Goesmann A."/>
            <person name="Krause L."/>
            <person name="Puehler A."/>
            <person name="Klenk H.P."/>
            <person name="Richter M."/>
            <person name="Schuler M."/>
            <person name="Gloeckner F.O."/>
            <person name="Meyerdierks A."/>
            <person name="Gottschalk G."/>
            <person name="Amann R."/>
        </authorList>
    </citation>
    <scope>NUCLEOTIDE SEQUENCE [LARGE SCALE GENOMIC DNA]</scope>
    <source>
        <strain evidence="5">ATCC 43914 / DSM 3382 / HRM2</strain>
    </source>
</reference>
<dbReference type="EC" id="3.2.2.26" evidence="1 2"/>
<gene>
    <name evidence="1" type="primary">mqnB</name>
    <name evidence="4" type="ordered locus">HRM2_27040</name>
</gene>
<dbReference type="OrthoDB" id="9788270at2"/>
<dbReference type="NCBIfam" id="TIGR03664">
    <property type="entry name" value="fut_nucase"/>
    <property type="match status" value="1"/>
</dbReference>
<accession>C0QI60</accession>
<dbReference type="KEGG" id="dat:HRM2_27040"/>
<comment type="similarity">
    <text evidence="1">Belongs to the PNP/UDP phosphorylase family. Futalosine hydrolase subfamily.</text>
</comment>
<name>C0QI60_DESAH</name>
<dbReference type="GO" id="GO:0009116">
    <property type="term" value="P:nucleoside metabolic process"/>
    <property type="evidence" value="ECO:0007669"/>
    <property type="project" value="InterPro"/>
</dbReference>
<dbReference type="SUPFAM" id="SSF53167">
    <property type="entry name" value="Purine and uridine phosphorylases"/>
    <property type="match status" value="1"/>
</dbReference>